<comment type="caution">
    <text evidence="5">The sequence shown here is derived from an EMBL/GenBank/DDBJ whole genome shotgun (WGS) entry which is preliminary data.</text>
</comment>
<sequence>MTTKFNVRSLPLRDVVSDLANEMNTSFHEKCTEYIVNIPEKIGSGEIRGINFDNGLGIIVYRCKFKQATEISFTVDKVHPLKYIYTANGFLKHQFSNEDIVHELKPRMATLVASEEHNGHNLYFEGNVDIDLVSLEIDRKTFKRKSECEQVHLSAQLQNLFSDTNASETFYHEGFYSLEFHTILNSIDEYKNELLLRKFHLESKALDIFVEQIQLFEDDLKGNSKELLLRYNELERIKELSDYIEKNLDKDFTIEVLSRQSGLNPNKLQKGFKYIFSKTVRDYIISRRMETAKLLLLTTDQPLTTIANKIGLDSPSYFSKLFKEYFKHTPSNFRKFYNNHS</sequence>
<dbReference type="InterPro" id="IPR018060">
    <property type="entry name" value="HTH_AraC"/>
</dbReference>
<evidence type="ECO:0000259" key="4">
    <source>
        <dbReference type="PROSITE" id="PS01124"/>
    </source>
</evidence>
<dbReference type="RefSeq" id="WP_311400010.1">
    <property type="nucleotide sequence ID" value="NZ_JAVRBG010000001.1"/>
</dbReference>
<dbReference type="PROSITE" id="PS00041">
    <property type="entry name" value="HTH_ARAC_FAMILY_1"/>
    <property type="match status" value="1"/>
</dbReference>
<keyword evidence="3" id="KW-0804">Transcription</keyword>
<keyword evidence="6" id="KW-1185">Reference proteome</keyword>
<evidence type="ECO:0000256" key="3">
    <source>
        <dbReference type="ARBA" id="ARBA00023163"/>
    </source>
</evidence>
<dbReference type="SMART" id="SM00342">
    <property type="entry name" value="HTH_ARAC"/>
    <property type="match status" value="1"/>
</dbReference>
<dbReference type="Proteomes" id="UP001182991">
    <property type="component" value="Unassembled WGS sequence"/>
</dbReference>
<evidence type="ECO:0000313" key="5">
    <source>
        <dbReference type="EMBL" id="MDT0293032.1"/>
    </source>
</evidence>
<dbReference type="Pfam" id="PF12833">
    <property type="entry name" value="HTH_18"/>
    <property type="match status" value="1"/>
</dbReference>
<accession>A0ABU2KE98</accession>
<name>A0ABU2KE98_9FLAO</name>
<dbReference type="InterPro" id="IPR053142">
    <property type="entry name" value="PchR_regulatory_protein"/>
</dbReference>
<reference evidence="6" key="1">
    <citation type="submission" date="2023-07" db="EMBL/GenBank/DDBJ databases">
        <title>Isolating and identifying novel microbial strains from the Mariana Trench.</title>
        <authorList>
            <person name="Fu H."/>
        </authorList>
    </citation>
    <scope>NUCLEOTIDE SEQUENCE [LARGE SCALE GENOMIC DNA]</scope>
    <source>
        <strain evidence="6">T-y2</strain>
    </source>
</reference>
<evidence type="ECO:0000256" key="2">
    <source>
        <dbReference type="ARBA" id="ARBA00023125"/>
    </source>
</evidence>
<protein>
    <submittedName>
        <fullName evidence="5">AraC family transcriptional regulator</fullName>
    </submittedName>
</protein>
<dbReference type="Gene3D" id="1.10.10.60">
    <property type="entry name" value="Homeodomain-like"/>
    <property type="match status" value="2"/>
</dbReference>
<organism evidence="5 6">
    <name type="scientific">Mesonia ostreae</name>
    <dbReference type="NCBI Taxonomy" id="861110"/>
    <lineage>
        <taxon>Bacteria</taxon>
        <taxon>Pseudomonadati</taxon>
        <taxon>Bacteroidota</taxon>
        <taxon>Flavobacteriia</taxon>
        <taxon>Flavobacteriales</taxon>
        <taxon>Flavobacteriaceae</taxon>
        <taxon>Mesonia</taxon>
    </lineage>
</organism>
<evidence type="ECO:0000256" key="1">
    <source>
        <dbReference type="ARBA" id="ARBA00023015"/>
    </source>
</evidence>
<keyword evidence="1" id="KW-0805">Transcription regulation</keyword>
<dbReference type="InterPro" id="IPR018062">
    <property type="entry name" value="HTH_AraC-typ_CS"/>
</dbReference>
<dbReference type="SUPFAM" id="SSF46689">
    <property type="entry name" value="Homeodomain-like"/>
    <property type="match status" value="2"/>
</dbReference>
<dbReference type="PANTHER" id="PTHR47893">
    <property type="entry name" value="REGULATORY PROTEIN PCHR"/>
    <property type="match status" value="1"/>
</dbReference>
<dbReference type="PRINTS" id="PR00032">
    <property type="entry name" value="HTHARAC"/>
</dbReference>
<dbReference type="PANTHER" id="PTHR47893:SF1">
    <property type="entry name" value="REGULATORY PROTEIN PCHR"/>
    <property type="match status" value="1"/>
</dbReference>
<dbReference type="PROSITE" id="PS01124">
    <property type="entry name" value="HTH_ARAC_FAMILY_2"/>
    <property type="match status" value="1"/>
</dbReference>
<proteinExistence type="predicted"/>
<feature type="domain" description="HTH araC/xylS-type" evidence="4">
    <location>
        <begin position="238"/>
        <end position="336"/>
    </location>
</feature>
<dbReference type="InterPro" id="IPR009057">
    <property type="entry name" value="Homeodomain-like_sf"/>
</dbReference>
<dbReference type="EMBL" id="JAVRBG010000001">
    <property type="protein sequence ID" value="MDT0293032.1"/>
    <property type="molecule type" value="Genomic_DNA"/>
</dbReference>
<gene>
    <name evidence="5" type="ORF">RLT85_00105</name>
</gene>
<keyword evidence="2" id="KW-0238">DNA-binding</keyword>
<dbReference type="InterPro" id="IPR020449">
    <property type="entry name" value="Tscrpt_reg_AraC-type_HTH"/>
</dbReference>
<evidence type="ECO:0000313" key="6">
    <source>
        <dbReference type="Proteomes" id="UP001182991"/>
    </source>
</evidence>